<accession>A0A177ME28</accession>
<comment type="caution">
    <text evidence="5">The sequence shown here is derived from an EMBL/GenBank/DDBJ whole genome shotgun (WGS) entry which is preliminary data.</text>
</comment>
<evidence type="ECO:0000313" key="5">
    <source>
        <dbReference type="EMBL" id="OAI03573.1"/>
    </source>
</evidence>
<evidence type="ECO:0000256" key="3">
    <source>
        <dbReference type="ARBA" id="ARBA00023163"/>
    </source>
</evidence>
<evidence type="ECO:0000256" key="1">
    <source>
        <dbReference type="ARBA" id="ARBA00023015"/>
    </source>
</evidence>
<dbReference type="PROSITE" id="PS00622">
    <property type="entry name" value="HTH_LUXR_1"/>
    <property type="match status" value="1"/>
</dbReference>
<evidence type="ECO:0000313" key="6">
    <source>
        <dbReference type="Proteomes" id="UP000077763"/>
    </source>
</evidence>
<dbReference type="AlphaFoldDB" id="A0A177ME28"/>
<dbReference type="PROSITE" id="PS50043">
    <property type="entry name" value="HTH_LUXR_2"/>
    <property type="match status" value="1"/>
</dbReference>
<dbReference type="PANTHER" id="PTHR44688:SF16">
    <property type="entry name" value="DNA-BINDING TRANSCRIPTIONAL ACTIVATOR DEVR_DOSR"/>
    <property type="match status" value="1"/>
</dbReference>
<dbReference type="PRINTS" id="PR00038">
    <property type="entry name" value="HTHLUXR"/>
</dbReference>
<keyword evidence="1" id="KW-0805">Transcription regulation</keyword>
<dbReference type="EMBL" id="LUUH01000055">
    <property type="protein sequence ID" value="OAI03573.1"/>
    <property type="molecule type" value="Genomic_DNA"/>
</dbReference>
<dbReference type="SMART" id="SM00421">
    <property type="entry name" value="HTH_LUXR"/>
    <property type="match status" value="1"/>
</dbReference>
<keyword evidence="2" id="KW-0238">DNA-binding</keyword>
<gene>
    <name evidence="5" type="ORF">A1353_00255</name>
</gene>
<dbReference type="InterPro" id="IPR016032">
    <property type="entry name" value="Sig_transdc_resp-reg_C-effctor"/>
</dbReference>
<dbReference type="Proteomes" id="UP000077763">
    <property type="component" value="Unassembled WGS sequence"/>
</dbReference>
<proteinExistence type="predicted"/>
<evidence type="ECO:0000259" key="4">
    <source>
        <dbReference type="PROSITE" id="PS50043"/>
    </source>
</evidence>
<reference evidence="5 6" key="1">
    <citation type="submission" date="2016-03" db="EMBL/GenBank/DDBJ databases">
        <authorList>
            <person name="Ploux O."/>
        </authorList>
    </citation>
    <scope>NUCLEOTIDE SEQUENCE [LARGE SCALE GENOMIC DNA]</scope>
    <source>
        <strain evidence="5 6">R-45371</strain>
    </source>
</reference>
<dbReference type="Pfam" id="PF00196">
    <property type="entry name" value="GerE"/>
    <property type="match status" value="1"/>
</dbReference>
<dbReference type="InterPro" id="IPR000792">
    <property type="entry name" value="Tscrpt_reg_LuxR_C"/>
</dbReference>
<dbReference type="GO" id="GO:0006355">
    <property type="term" value="P:regulation of DNA-templated transcription"/>
    <property type="evidence" value="ECO:0007669"/>
    <property type="project" value="InterPro"/>
</dbReference>
<name>A0A177ME28_METMH</name>
<dbReference type="PANTHER" id="PTHR44688">
    <property type="entry name" value="DNA-BINDING TRANSCRIPTIONAL ACTIVATOR DEVR_DOSR"/>
    <property type="match status" value="1"/>
</dbReference>
<keyword evidence="3" id="KW-0804">Transcription</keyword>
<dbReference type="InterPro" id="IPR036388">
    <property type="entry name" value="WH-like_DNA-bd_sf"/>
</dbReference>
<dbReference type="Gene3D" id="3.30.450.20">
    <property type="entry name" value="PAS domain"/>
    <property type="match status" value="1"/>
</dbReference>
<dbReference type="RefSeq" id="WP_064036876.1">
    <property type="nucleotide sequence ID" value="NZ_LUUH01000055.1"/>
</dbReference>
<protein>
    <recommendedName>
        <fullName evidence="4">HTH luxR-type domain-containing protein</fullName>
    </recommendedName>
</protein>
<dbReference type="GO" id="GO:0003677">
    <property type="term" value="F:DNA binding"/>
    <property type="evidence" value="ECO:0007669"/>
    <property type="project" value="UniProtKB-KW"/>
</dbReference>
<dbReference type="SUPFAM" id="SSF46894">
    <property type="entry name" value="C-terminal effector domain of the bipartite response regulators"/>
    <property type="match status" value="1"/>
</dbReference>
<evidence type="ECO:0000256" key="2">
    <source>
        <dbReference type="ARBA" id="ARBA00023125"/>
    </source>
</evidence>
<dbReference type="Gene3D" id="1.10.10.10">
    <property type="entry name" value="Winged helix-like DNA-binding domain superfamily/Winged helix DNA-binding domain"/>
    <property type="match status" value="1"/>
</dbReference>
<dbReference type="CDD" id="cd06170">
    <property type="entry name" value="LuxR_C_like"/>
    <property type="match status" value="1"/>
</dbReference>
<feature type="domain" description="HTH luxR-type" evidence="4">
    <location>
        <begin position="195"/>
        <end position="260"/>
    </location>
</feature>
<organism evidence="5 6">
    <name type="scientific">Methylomonas methanica</name>
    <dbReference type="NCBI Taxonomy" id="421"/>
    <lineage>
        <taxon>Bacteria</taxon>
        <taxon>Pseudomonadati</taxon>
        <taxon>Pseudomonadota</taxon>
        <taxon>Gammaproteobacteria</taxon>
        <taxon>Methylococcales</taxon>
        <taxon>Methylococcaceae</taxon>
        <taxon>Methylomonas</taxon>
    </lineage>
</organism>
<sequence>MGTKTQIHDRNSAIDSRAARILDELEINIAVLDHRGVIIATNQSWRKFAAKNCAADTSLPHNIGEGANYLDICGNALGPSAEGALLAYEGIRAVLDGKSKSFYHEYPCHSPDKKRWFSMKVKPLRGAKPREIVVMHEEITDRTVAEMESQSRQQALSDALLQLQTLAGDINNYLSLPRSPLPNSAATSSLGNMQDKELLRTLSVREIEVLKGLIRGERNGSIAQRLGLSVKSVSTYRSRILKKLKLDSNADLVAFSSKVGFF</sequence>